<dbReference type="EMBL" id="CAACVS010000335">
    <property type="protein sequence ID" value="VEU41135.1"/>
    <property type="molecule type" value="Genomic_DNA"/>
</dbReference>
<feature type="region of interest" description="Disordered" evidence="1">
    <location>
        <begin position="1"/>
        <end position="23"/>
    </location>
</feature>
<evidence type="ECO:0000313" key="3">
    <source>
        <dbReference type="Proteomes" id="UP000291116"/>
    </source>
</evidence>
<proteinExistence type="predicted"/>
<reference evidence="2 3" key="1">
    <citation type="submission" date="2019-01" db="EMBL/GenBank/DDBJ databases">
        <authorList>
            <person name="Ferrante I. M."/>
        </authorList>
    </citation>
    <scope>NUCLEOTIDE SEQUENCE [LARGE SCALE GENOMIC DNA]</scope>
    <source>
        <strain evidence="2 3">B856</strain>
    </source>
</reference>
<protein>
    <submittedName>
        <fullName evidence="2">Uncharacterized protein</fullName>
    </submittedName>
</protein>
<sequence length="71" mass="7976">MWRSGVFSGAHKACRTNSGPTEFSTRLCPRTELQGLLLATLPCRVERQLGKFSLPIIYFLVRAKSTAPRPR</sequence>
<keyword evidence="3" id="KW-1185">Reference proteome</keyword>
<organism evidence="2 3">
    <name type="scientific">Pseudo-nitzschia multistriata</name>
    <dbReference type="NCBI Taxonomy" id="183589"/>
    <lineage>
        <taxon>Eukaryota</taxon>
        <taxon>Sar</taxon>
        <taxon>Stramenopiles</taxon>
        <taxon>Ochrophyta</taxon>
        <taxon>Bacillariophyta</taxon>
        <taxon>Bacillariophyceae</taxon>
        <taxon>Bacillariophycidae</taxon>
        <taxon>Bacillariales</taxon>
        <taxon>Bacillariaceae</taxon>
        <taxon>Pseudo-nitzschia</taxon>
    </lineage>
</organism>
<dbReference type="Proteomes" id="UP000291116">
    <property type="component" value="Unassembled WGS sequence"/>
</dbReference>
<evidence type="ECO:0000256" key="1">
    <source>
        <dbReference type="SAM" id="MobiDB-lite"/>
    </source>
</evidence>
<accession>A0A448ZGH0</accession>
<name>A0A448ZGH0_9STRA</name>
<gene>
    <name evidence="2" type="ORF">PSNMU_V1.4_AUG-EV-PASAV3_0081010</name>
</gene>
<dbReference type="AlphaFoldDB" id="A0A448ZGH0"/>
<evidence type="ECO:0000313" key="2">
    <source>
        <dbReference type="EMBL" id="VEU41135.1"/>
    </source>
</evidence>